<dbReference type="AlphaFoldDB" id="X1RQ71"/>
<proteinExistence type="predicted"/>
<accession>X1RQ71</accession>
<feature type="non-terminal residue" evidence="1">
    <location>
        <position position="44"/>
    </location>
</feature>
<organism evidence="1">
    <name type="scientific">marine sediment metagenome</name>
    <dbReference type="NCBI Taxonomy" id="412755"/>
    <lineage>
        <taxon>unclassified sequences</taxon>
        <taxon>metagenomes</taxon>
        <taxon>ecological metagenomes</taxon>
    </lineage>
</organism>
<dbReference type="EMBL" id="BARV01045463">
    <property type="protein sequence ID" value="GAI69126.1"/>
    <property type="molecule type" value="Genomic_DNA"/>
</dbReference>
<comment type="caution">
    <text evidence="1">The sequence shown here is derived from an EMBL/GenBank/DDBJ whole genome shotgun (WGS) entry which is preliminary data.</text>
</comment>
<protein>
    <submittedName>
        <fullName evidence="1">Uncharacterized protein</fullName>
    </submittedName>
</protein>
<reference evidence="1" key="1">
    <citation type="journal article" date="2014" name="Front. Microbiol.">
        <title>High frequency of phylogenetically diverse reductive dehalogenase-homologous genes in deep subseafloor sedimentary metagenomes.</title>
        <authorList>
            <person name="Kawai M."/>
            <person name="Futagami T."/>
            <person name="Toyoda A."/>
            <person name="Takaki Y."/>
            <person name="Nishi S."/>
            <person name="Hori S."/>
            <person name="Arai W."/>
            <person name="Tsubouchi T."/>
            <person name="Morono Y."/>
            <person name="Uchiyama I."/>
            <person name="Ito T."/>
            <person name="Fujiyama A."/>
            <person name="Inagaki F."/>
            <person name="Takami H."/>
        </authorList>
    </citation>
    <scope>NUCLEOTIDE SEQUENCE</scope>
    <source>
        <strain evidence="1">Expedition CK06-06</strain>
    </source>
</reference>
<name>X1RQ71_9ZZZZ</name>
<evidence type="ECO:0000313" key="1">
    <source>
        <dbReference type="EMBL" id="GAI69126.1"/>
    </source>
</evidence>
<gene>
    <name evidence="1" type="ORF">S06H3_66583</name>
</gene>
<sequence length="44" mass="5133">MKALAEQFKKRYDGDSEIRIFSKSDDSNRKDFGLNELLHDVLVC</sequence>